<feature type="region of interest" description="Disordered" evidence="1">
    <location>
        <begin position="92"/>
        <end position="147"/>
    </location>
</feature>
<gene>
    <name evidence="3" type="ORF">KUTeg_016332</name>
</gene>
<evidence type="ECO:0000313" key="4">
    <source>
        <dbReference type="Proteomes" id="UP001217089"/>
    </source>
</evidence>
<feature type="domain" description="NADAR" evidence="2">
    <location>
        <begin position="220"/>
        <end position="283"/>
    </location>
</feature>
<dbReference type="InterPro" id="IPR012816">
    <property type="entry name" value="NADAR"/>
</dbReference>
<dbReference type="Proteomes" id="UP001217089">
    <property type="component" value="Unassembled WGS sequence"/>
</dbReference>
<name>A0ABQ9EQC3_TEGGR</name>
<proteinExistence type="predicted"/>
<evidence type="ECO:0000256" key="1">
    <source>
        <dbReference type="SAM" id="MobiDB-lite"/>
    </source>
</evidence>
<dbReference type="CDD" id="cd15457">
    <property type="entry name" value="NADAR"/>
    <property type="match status" value="1"/>
</dbReference>
<sequence length="293" mass="33681">MRREGLIILKTIVITKKCHKVKLQKAIFMDSICYSSLGNRMLLHVHNFGGISNFAIIGHHKISDHCDDNPLSYDYGNVQCKTKQIRQHAELQLKSTMGDTKPKRPSEETDEASMSSKKPRKNEETKDCLQNQNITEENDKSLAHTVKDKKQNDKEFEFFYGKTSPFSQFYSAEFIVNGVKYNCAEQFMMHSKAVLFKDDAIAKQILKTTTPLQQKRLGRKFSQNKDLKKALYATYPKILAEASPRDRIWGIGLGRNNPLARNEKTWKGKNLLGYALTRVRDKMMKNDGLIDKI</sequence>
<reference evidence="3 4" key="1">
    <citation type="submission" date="2022-12" db="EMBL/GenBank/DDBJ databases">
        <title>Chromosome-level genome of Tegillarca granosa.</title>
        <authorList>
            <person name="Kim J."/>
        </authorList>
    </citation>
    <scope>NUCLEOTIDE SEQUENCE [LARGE SCALE GENOMIC DNA]</scope>
    <source>
        <strain evidence="3">Teg-2019</strain>
        <tissue evidence="3">Adductor muscle</tissue>
    </source>
</reference>
<feature type="compositionally biased region" description="Basic and acidic residues" evidence="1">
    <location>
        <begin position="137"/>
        <end position="147"/>
    </location>
</feature>
<evidence type="ECO:0000259" key="2">
    <source>
        <dbReference type="Pfam" id="PF08719"/>
    </source>
</evidence>
<dbReference type="Gene3D" id="1.10.357.40">
    <property type="entry name" value="YbiA-like"/>
    <property type="match status" value="2"/>
</dbReference>
<accession>A0ABQ9EQC3</accession>
<dbReference type="InterPro" id="IPR037238">
    <property type="entry name" value="YbiA-like_sf"/>
</dbReference>
<organism evidence="3 4">
    <name type="scientific">Tegillarca granosa</name>
    <name type="common">Malaysian cockle</name>
    <name type="synonym">Anadara granosa</name>
    <dbReference type="NCBI Taxonomy" id="220873"/>
    <lineage>
        <taxon>Eukaryota</taxon>
        <taxon>Metazoa</taxon>
        <taxon>Spiralia</taxon>
        <taxon>Lophotrochozoa</taxon>
        <taxon>Mollusca</taxon>
        <taxon>Bivalvia</taxon>
        <taxon>Autobranchia</taxon>
        <taxon>Pteriomorphia</taxon>
        <taxon>Arcoida</taxon>
        <taxon>Arcoidea</taxon>
        <taxon>Arcidae</taxon>
        <taxon>Tegillarca</taxon>
    </lineage>
</organism>
<keyword evidence="4" id="KW-1185">Reference proteome</keyword>
<evidence type="ECO:0000313" key="3">
    <source>
        <dbReference type="EMBL" id="KAJ8305787.1"/>
    </source>
</evidence>
<comment type="caution">
    <text evidence="3">The sequence shown here is derived from an EMBL/GenBank/DDBJ whole genome shotgun (WGS) entry which is preliminary data.</text>
</comment>
<protein>
    <recommendedName>
        <fullName evidence="2">NADAR domain-containing protein</fullName>
    </recommendedName>
</protein>
<dbReference type="EMBL" id="JARBDR010000813">
    <property type="protein sequence ID" value="KAJ8305787.1"/>
    <property type="molecule type" value="Genomic_DNA"/>
</dbReference>
<dbReference type="Pfam" id="PF08719">
    <property type="entry name" value="NADAR"/>
    <property type="match status" value="1"/>
</dbReference>
<dbReference type="SUPFAM" id="SSF143990">
    <property type="entry name" value="YbiA-like"/>
    <property type="match status" value="1"/>
</dbReference>